<dbReference type="Proteomes" id="UP000663879">
    <property type="component" value="Unassembled WGS sequence"/>
</dbReference>
<evidence type="ECO:0000313" key="2">
    <source>
        <dbReference type="Proteomes" id="UP000663879"/>
    </source>
</evidence>
<organism evidence="1 2">
    <name type="scientific">Brachionus calyciflorus</name>
    <dbReference type="NCBI Taxonomy" id="104777"/>
    <lineage>
        <taxon>Eukaryota</taxon>
        <taxon>Metazoa</taxon>
        <taxon>Spiralia</taxon>
        <taxon>Gnathifera</taxon>
        <taxon>Rotifera</taxon>
        <taxon>Eurotatoria</taxon>
        <taxon>Monogononta</taxon>
        <taxon>Pseudotrocha</taxon>
        <taxon>Ploima</taxon>
        <taxon>Brachionidae</taxon>
        <taxon>Brachionus</taxon>
    </lineage>
</organism>
<name>A0A814TGQ4_9BILA</name>
<keyword evidence="2" id="KW-1185">Reference proteome</keyword>
<dbReference type="EMBL" id="CAJNOC010013754">
    <property type="protein sequence ID" value="CAF1159394.1"/>
    <property type="molecule type" value="Genomic_DNA"/>
</dbReference>
<comment type="caution">
    <text evidence="1">The sequence shown here is derived from an EMBL/GenBank/DDBJ whole genome shotgun (WGS) entry which is preliminary data.</text>
</comment>
<proteinExistence type="predicted"/>
<reference evidence="1" key="1">
    <citation type="submission" date="2021-02" db="EMBL/GenBank/DDBJ databases">
        <authorList>
            <person name="Nowell W R."/>
        </authorList>
    </citation>
    <scope>NUCLEOTIDE SEQUENCE</scope>
    <source>
        <strain evidence="1">Ploen Becks lab</strain>
    </source>
</reference>
<sequence length="20" mass="2490">MRSYENLITEDLIEIYNEIM</sequence>
<accession>A0A814TGQ4</accession>
<protein>
    <submittedName>
        <fullName evidence="1">Uncharacterized protein</fullName>
    </submittedName>
</protein>
<feature type="non-terminal residue" evidence="1">
    <location>
        <position position="20"/>
    </location>
</feature>
<dbReference type="AlphaFoldDB" id="A0A814TGQ4"/>
<gene>
    <name evidence="1" type="ORF">OXX778_LOCUS23555</name>
</gene>
<evidence type="ECO:0000313" key="1">
    <source>
        <dbReference type="EMBL" id="CAF1159394.1"/>
    </source>
</evidence>